<dbReference type="RefSeq" id="WP_188383370.1">
    <property type="nucleotide sequence ID" value="NZ_BMEY01000003.1"/>
</dbReference>
<organism evidence="1 2">
    <name type="scientific">Ornithinibacillus halotolerans</name>
    <dbReference type="NCBI Taxonomy" id="1274357"/>
    <lineage>
        <taxon>Bacteria</taxon>
        <taxon>Bacillati</taxon>
        <taxon>Bacillota</taxon>
        <taxon>Bacilli</taxon>
        <taxon>Bacillales</taxon>
        <taxon>Bacillaceae</taxon>
        <taxon>Ornithinibacillus</taxon>
    </lineage>
</organism>
<reference evidence="1" key="1">
    <citation type="journal article" date="2014" name="Int. J. Syst. Evol. Microbiol.">
        <title>Complete genome sequence of Corynebacterium casei LMG S-19264T (=DSM 44701T), isolated from a smear-ripened cheese.</title>
        <authorList>
            <consortium name="US DOE Joint Genome Institute (JGI-PGF)"/>
            <person name="Walter F."/>
            <person name="Albersmeier A."/>
            <person name="Kalinowski J."/>
            <person name="Ruckert C."/>
        </authorList>
    </citation>
    <scope>NUCLEOTIDE SEQUENCE</scope>
    <source>
        <strain evidence="1">CGMCC 1.12408</strain>
    </source>
</reference>
<gene>
    <name evidence="1" type="ORF">GCM10008025_07660</name>
</gene>
<dbReference type="EMBL" id="BMEY01000003">
    <property type="protein sequence ID" value="GGA66312.1"/>
    <property type="molecule type" value="Genomic_DNA"/>
</dbReference>
<dbReference type="AlphaFoldDB" id="A0A916W4U2"/>
<evidence type="ECO:0000313" key="1">
    <source>
        <dbReference type="EMBL" id="GGA66312.1"/>
    </source>
</evidence>
<evidence type="ECO:0000313" key="2">
    <source>
        <dbReference type="Proteomes" id="UP000613512"/>
    </source>
</evidence>
<dbReference type="Proteomes" id="UP000613512">
    <property type="component" value="Unassembled WGS sequence"/>
</dbReference>
<protein>
    <submittedName>
        <fullName evidence="1">Uncharacterized protein</fullName>
    </submittedName>
</protein>
<comment type="caution">
    <text evidence="1">The sequence shown here is derived from an EMBL/GenBank/DDBJ whole genome shotgun (WGS) entry which is preliminary data.</text>
</comment>
<dbReference type="InterPro" id="IPR005361">
    <property type="entry name" value="UPF0158"/>
</dbReference>
<name>A0A916W4U2_9BACI</name>
<proteinExistence type="predicted"/>
<sequence length="153" mass="18343">MGPKVKISDIVDGMEFQMEEYFTFLHIPTGKVVSISEQYLGKAEEGEFDGVEDLEEEERLAYDYMENSNVFVELPTRYDINEYRIIQDFCYSIDNRMIKDRLLRVIEGKGAFRRFKDAAHHLAVIQDWYTFREQRYKEIAIRFCEEFDVEYID</sequence>
<reference evidence="1" key="2">
    <citation type="submission" date="2020-09" db="EMBL/GenBank/DDBJ databases">
        <authorList>
            <person name="Sun Q."/>
            <person name="Zhou Y."/>
        </authorList>
    </citation>
    <scope>NUCLEOTIDE SEQUENCE</scope>
    <source>
        <strain evidence="1">CGMCC 1.12408</strain>
    </source>
</reference>
<dbReference type="Pfam" id="PF03682">
    <property type="entry name" value="UPF0158"/>
    <property type="match status" value="1"/>
</dbReference>
<accession>A0A916W4U2</accession>
<keyword evidence="2" id="KW-1185">Reference proteome</keyword>